<protein>
    <recommendedName>
        <fullName evidence="1">Hedgehog/Intein (Hint) domain-containing protein</fullName>
    </recommendedName>
</protein>
<dbReference type="STRING" id="321267.SHM7688_03387"/>
<dbReference type="AlphaFoldDB" id="A0A0P1FD77"/>
<dbReference type="SUPFAM" id="SSF51294">
    <property type="entry name" value="Hedgehog/intein (Hint) domain"/>
    <property type="match status" value="1"/>
</dbReference>
<dbReference type="EMBL" id="CYPW01000032">
    <property type="protein sequence ID" value="CUH53918.1"/>
    <property type="molecule type" value="Genomic_DNA"/>
</dbReference>
<evidence type="ECO:0000259" key="1">
    <source>
        <dbReference type="Pfam" id="PF13403"/>
    </source>
</evidence>
<dbReference type="Pfam" id="PF13403">
    <property type="entry name" value="Hint_2"/>
    <property type="match status" value="1"/>
</dbReference>
<proteinExistence type="predicted"/>
<reference evidence="2 3" key="1">
    <citation type="submission" date="2015-09" db="EMBL/GenBank/DDBJ databases">
        <authorList>
            <consortium name="Swine Surveillance"/>
        </authorList>
    </citation>
    <scope>NUCLEOTIDE SEQUENCE [LARGE SCALE GENOMIC DNA]</scope>
    <source>
        <strain evidence="2 3">CECT 7688</strain>
    </source>
</reference>
<dbReference type="OrthoDB" id="6305173at2"/>
<gene>
    <name evidence="2" type="ORF">SHM7688_03387</name>
</gene>
<dbReference type="Proteomes" id="UP000054823">
    <property type="component" value="Unassembled WGS sequence"/>
</dbReference>
<dbReference type="InterPro" id="IPR036844">
    <property type="entry name" value="Hint_dom_sf"/>
</dbReference>
<feature type="domain" description="Hedgehog/Intein (Hint)" evidence="1">
    <location>
        <begin position="169"/>
        <end position="306"/>
    </location>
</feature>
<accession>A0A0P1FD77</accession>
<organism evidence="2 3">
    <name type="scientific">Shimia marina</name>
    <dbReference type="NCBI Taxonomy" id="321267"/>
    <lineage>
        <taxon>Bacteria</taxon>
        <taxon>Pseudomonadati</taxon>
        <taxon>Pseudomonadota</taxon>
        <taxon>Alphaproteobacteria</taxon>
        <taxon>Rhodobacterales</taxon>
        <taxon>Roseobacteraceae</taxon>
    </lineage>
</organism>
<dbReference type="Gene3D" id="2.170.16.10">
    <property type="entry name" value="Hedgehog/Intein (Hint) domain"/>
    <property type="match status" value="1"/>
</dbReference>
<sequence length="355" mass="37678">MARISELHYSNAYAASSGVSEFLEIALNPNENPADFVASFYEANGTEGFRLRLDDPGITVSTGAGGELVYVISADVYPIQLTDPNGNTAGNYEAFALTNTTTNTVFDFYDIGGGTRNITATNGAASGATSENIAVPFGPNATTTTIQFNQPNPGTAVYESVDPGATGMICFVAGAQIITPDGLKPVESLKVGDLVITRDNGFKPVGWIGQRTVPGKGDLAPIRLAKGFLGAQRPHYVSPHHRILVSGAFAEMLFGESEILVPAKSLVVNDQVSQCPCDSVTYVHIMFDQHEIVTVDGVESESFYPGKSGMDTLEDATREELISLFPELAGQDSAPWYTARMVTTAREGAAVAAYL</sequence>
<dbReference type="InterPro" id="IPR028992">
    <property type="entry name" value="Hedgehog/Intein_dom"/>
</dbReference>
<name>A0A0P1FD77_9RHOB</name>
<evidence type="ECO:0000313" key="3">
    <source>
        <dbReference type="Proteomes" id="UP000054823"/>
    </source>
</evidence>
<dbReference type="RefSeq" id="WP_058241082.1">
    <property type="nucleotide sequence ID" value="NZ_CYPW01000032.1"/>
</dbReference>
<evidence type="ECO:0000313" key="2">
    <source>
        <dbReference type="EMBL" id="CUH53918.1"/>
    </source>
</evidence>
<keyword evidence="3" id="KW-1185">Reference proteome</keyword>